<dbReference type="CDD" id="cd16329">
    <property type="entry name" value="LolA_like"/>
    <property type="match status" value="1"/>
</dbReference>
<name>A0A1I5SVB5_9BACT</name>
<accession>A0A1I5SVB5</accession>
<dbReference type="STRING" id="223786.SAMN05216234_13715"/>
<sequence>MLKKCLFTILFGVTLFAQSGLEVAKKSYDKLSGYKSSVSEVTMVLKNSSGDENIRKLQIDKLEGSDGDKSLITFLFPLDLKGTKLLSYEIIGKDDKQWLYLPSLKRVKRISSRNRTGSFMGSEFSYEDISSQNYKNYTYEADVEDVEMNGKRYLKVVRIPKDKNSGYSKQIIFIDPKSYLAKFGKYYDKRGRLLKKVSFLEYVKIDGVYRIKKIYMQNVQNRKSTILIWDKDRINAGLKIRDFFKRALK</sequence>
<dbReference type="EMBL" id="FOXB01000037">
    <property type="protein sequence ID" value="SFP74166.1"/>
    <property type="molecule type" value="Genomic_DNA"/>
</dbReference>
<keyword evidence="4" id="KW-1185">Reference proteome</keyword>
<evidence type="ECO:0000313" key="3">
    <source>
        <dbReference type="EMBL" id="SFP74166.1"/>
    </source>
</evidence>
<evidence type="ECO:0000313" key="4">
    <source>
        <dbReference type="Proteomes" id="UP000199227"/>
    </source>
</evidence>
<feature type="domain" description="Uncharacterized protein TP-0789" evidence="2">
    <location>
        <begin position="67"/>
        <end position="249"/>
    </location>
</feature>
<gene>
    <name evidence="3" type="ORF">SAMN05216234_13715</name>
</gene>
<proteinExistence type="predicted"/>
<organism evidence="3 4">
    <name type="scientific">Hydrogenimonas thermophila</name>
    <dbReference type="NCBI Taxonomy" id="223786"/>
    <lineage>
        <taxon>Bacteria</taxon>
        <taxon>Pseudomonadati</taxon>
        <taxon>Campylobacterota</taxon>
        <taxon>Epsilonproteobacteria</taxon>
        <taxon>Campylobacterales</taxon>
        <taxon>Hydrogenimonadaceae</taxon>
        <taxon>Hydrogenimonas</taxon>
    </lineage>
</organism>
<protein>
    <submittedName>
        <fullName evidence="3">Outer membrane lipoprotein-sorting protein</fullName>
    </submittedName>
</protein>
<dbReference type="InterPro" id="IPR033399">
    <property type="entry name" value="TP_0789-like"/>
</dbReference>
<evidence type="ECO:0000256" key="1">
    <source>
        <dbReference type="ARBA" id="ARBA00022729"/>
    </source>
</evidence>
<dbReference type="Proteomes" id="UP000199227">
    <property type="component" value="Unassembled WGS sequence"/>
</dbReference>
<dbReference type="InterPro" id="IPR029046">
    <property type="entry name" value="LolA/LolB/LppX"/>
</dbReference>
<evidence type="ECO:0000259" key="2">
    <source>
        <dbReference type="Pfam" id="PF17131"/>
    </source>
</evidence>
<dbReference type="SUPFAM" id="SSF89392">
    <property type="entry name" value="Prokaryotic lipoproteins and lipoprotein localization factors"/>
    <property type="match status" value="1"/>
</dbReference>
<dbReference type="Gene3D" id="2.50.20.10">
    <property type="entry name" value="Lipoprotein localisation LolA/LolB/LppX"/>
    <property type="match status" value="1"/>
</dbReference>
<dbReference type="Pfam" id="PF17131">
    <property type="entry name" value="LolA_like"/>
    <property type="match status" value="1"/>
</dbReference>
<dbReference type="AlphaFoldDB" id="A0A1I5SVB5"/>
<keyword evidence="1" id="KW-0732">Signal</keyword>
<keyword evidence="3" id="KW-0449">Lipoprotein</keyword>
<dbReference type="RefSeq" id="WP_092913546.1">
    <property type="nucleotide sequence ID" value="NZ_FOXB01000037.1"/>
</dbReference>
<reference evidence="3 4" key="1">
    <citation type="submission" date="2016-10" db="EMBL/GenBank/DDBJ databases">
        <authorList>
            <person name="de Groot N.N."/>
        </authorList>
    </citation>
    <scope>NUCLEOTIDE SEQUENCE [LARGE SCALE GENOMIC DNA]</scope>
    <source>
        <strain evidence="3 4">EP1-55-1</strain>
    </source>
</reference>
<dbReference type="OrthoDB" id="9803781at2"/>